<dbReference type="InterPro" id="IPR001789">
    <property type="entry name" value="Sig_transdc_resp-reg_receiver"/>
</dbReference>
<dbReference type="Gene3D" id="3.40.50.2300">
    <property type="match status" value="1"/>
</dbReference>
<dbReference type="Pfam" id="PF00196">
    <property type="entry name" value="GerE"/>
    <property type="match status" value="1"/>
</dbReference>
<dbReference type="InterPro" id="IPR016032">
    <property type="entry name" value="Sig_transdc_resp-reg_C-effctor"/>
</dbReference>
<organism evidence="8 9">
    <name type="scientific">Uliginosibacterium paludis</name>
    <dbReference type="NCBI Taxonomy" id="1615952"/>
    <lineage>
        <taxon>Bacteria</taxon>
        <taxon>Pseudomonadati</taxon>
        <taxon>Pseudomonadota</taxon>
        <taxon>Betaproteobacteria</taxon>
        <taxon>Rhodocyclales</taxon>
        <taxon>Zoogloeaceae</taxon>
        <taxon>Uliginosibacterium</taxon>
    </lineage>
</organism>
<evidence type="ECO:0000259" key="6">
    <source>
        <dbReference type="PROSITE" id="PS50043"/>
    </source>
</evidence>
<dbReference type="InterPro" id="IPR000792">
    <property type="entry name" value="Tscrpt_reg_LuxR_C"/>
</dbReference>
<dbReference type="PROSITE" id="PS50110">
    <property type="entry name" value="RESPONSE_REGULATORY"/>
    <property type="match status" value="1"/>
</dbReference>
<evidence type="ECO:0000259" key="7">
    <source>
        <dbReference type="PROSITE" id="PS50110"/>
    </source>
</evidence>
<evidence type="ECO:0000313" key="8">
    <source>
        <dbReference type="EMBL" id="MET1488983.1"/>
    </source>
</evidence>
<dbReference type="SMART" id="SM00421">
    <property type="entry name" value="HTH_LUXR"/>
    <property type="match status" value="1"/>
</dbReference>
<keyword evidence="2" id="KW-0805">Transcription regulation</keyword>
<evidence type="ECO:0000256" key="3">
    <source>
        <dbReference type="ARBA" id="ARBA00023125"/>
    </source>
</evidence>
<dbReference type="PROSITE" id="PS00622">
    <property type="entry name" value="HTH_LUXR_1"/>
    <property type="match status" value="1"/>
</dbReference>
<dbReference type="PRINTS" id="PR00038">
    <property type="entry name" value="HTHLUXR"/>
</dbReference>
<feature type="domain" description="HTH luxR-type" evidence="6">
    <location>
        <begin position="139"/>
        <end position="204"/>
    </location>
</feature>
<dbReference type="Proteomes" id="UP001548590">
    <property type="component" value="Unassembled WGS sequence"/>
</dbReference>
<evidence type="ECO:0000256" key="4">
    <source>
        <dbReference type="ARBA" id="ARBA00023163"/>
    </source>
</evidence>
<dbReference type="SUPFAM" id="SSF46894">
    <property type="entry name" value="C-terminal effector domain of the bipartite response regulators"/>
    <property type="match status" value="1"/>
</dbReference>
<dbReference type="InterPro" id="IPR058245">
    <property type="entry name" value="NreC/VraR/RcsB-like_REC"/>
</dbReference>
<keyword evidence="3" id="KW-0238">DNA-binding</keyword>
<sequence>MSQTVRLMLVDDHPLVRDGLRVRLSTVPGFEVVAEAGEGEEALALLGRAAPDVVLMDIAMRGTSGIELVRRVHDCHPQVQVIMLTMHDQPQYVIEAFRQGARGYVLKDSPAQEIVAAVNAVMAGKRYYSAGVADALAAGAVPAPLLTLREKEVLALIAEGLSSKEIASRLSLSVRTVETHRLNIKRKCELEGPSALVKFAVERKWAGM</sequence>
<dbReference type="CDD" id="cd17535">
    <property type="entry name" value="REC_NarL-like"/>
    <property type="match status" value="1"/>
</dbReference>
<feature type="modified residue" description="4-aspartylphosphate" evidence="5">
    <location>
        <position position="57"/>
    </location>
</feature>
<evidence type="ECO:0000313" key="9">
    <source>
        <dbReference type="Proteomes" id="UP001548590"/>
    </source>
</evidence>
<dbReference type="EMBL" id="JBEWLZ010000002">
    <property type="protein sequence ID" value="MET1488983.1"/>
    <property type="molecule type" value="Genomic_DNA"/>
</dbReference>
<evidence type="ECO:0000256" key="2">
    <source>
        <dbReference type="ARBA" id="ARBA00023015"/>
    </source>
</evidence>
<keyword evidence="9" id="KW-1185">Reference proteome</keyword>
<dbReference type="Pfam" id="PF00072">
    <property type="entry name" value="Response_reg"/>
    <property type="match status" value="1"/>
</dbReference>
<evidence type="ECO:0000256" key="1">
    <source>
        <dbReference type="ARBA" id="ARBA00022553"/>
    </source>
</evidence>
<dbReference type="CDD" id="cd06170">
    <property type="entry name" value="LuxR_C_like"/>
    <property type="match status" value="1"/>
</dbReference>
<comment type="caution">
    <text evidence="8">The sequence shown here is derived from an EMBL/GenBank/DDBJ whole genome shotgun (WGS) entry which is preliminary data.</text>
</comment>
<protein>
    <submittedName>
        <fullName evidence="8">Response regulator transcription factor</fullName>
    </submittedName>
</protein>
<dbReference type="InterPro" id="IPR039420">
    <property type="entry name" value="WalR-like"/>
</dbReference>
<reference evidence="8 9" key="1">
    <citation type="submission" date="2024-07" db="EMBL/GenBank/DDBJ databases">
        <title>Uliginosibacterium paludis KCTC:42655.</title>
        <authorList>
            <person name="Kim M.K."/>
        </authorList>
    </citation>
    <scope>NUCLEOTIDE SEQUENCE [LARGE SCALE GENOMIC DNA]</scope>
    <source>
        <strain evidence="8 9">KCTC 42655</strain>
    </source>
</reference>
<dbReference type="InterPro" id="IPR011006">
    <property type="entry name" value="CheY-like_superfamily"/>
</dbReference>
<feature type="domain" description="Response regulatory" evidence="7">
    <location>
        <begin position="6"/>
        <end position="122"/>
    </location>
</feature>
<keyword evidence="1 5" id="KW-0597">Phosphoprotein</keyword>
<dbReference type="PROSITE" id="PS50043">
    <property type="entry name" value="HTH_LUXR_2"/>
    <property type="match status" value="1"/>
</dbReference>
<name>A0ABV2CM53_9RHOO</name>
<evidence type="ECO:0000256" key="5">
    <source>
        <dbReference type="PROSITE-ProRule" id="PRU00169"/>
    </source>
</evidence>
<dbReference type="SMART" id="SM00448">
    <property type="entry name" value="REC"/>
    <property type="match status" value="1"/>
</dbReference>
<dbReference type="PANTHER" id="PTHR43214:SF41">
    <property type="entry name" value="NITRATE_NITRITE RESPONSE REGULATOR PROTEIN NARP"/>
    <property type="match status" value="1"/>
</dbReference>
<keyword evidence="4" id="KW-0804">Transcription</keyword>
<dbReference type="PANTHER" id="PTHR43214">
    <property type="entry name" value="TWO-COMPONENT RESPONSE REGULATOR"/>
    <property type="match status" value="1"/>
</dbReference>
<dbReference type="RefSeq" id="WP_345924048.1">
    <property type="nucleotide sequence ID" value="NZ_JBDIVF010000001.1"/>
</dbReference>
<accession>A0ABV2CM53</accession>
<dbReference type="SUPFAM" id="SSF52172">
    <property type="entry name" value="CheY-like"/>
    <property type="match status" value="1"/>
</dbReference>
<gene>
    <name evidence="8" type="ORF">ABVT11_04035</name>
</gene>
<proteinExistence type="predicted"/>